<protein>
    <submittedName>
        <fullName evidence="10">TonB-linked outer membrane protein, SusC/RagA family</fullName>
    </submittedName>
</protein>
<evidence type="ECO:0000256" key="4">
    <source>
        <dbReference type="ARBA" id="ARBA00022692"/>
    </source>
</evidence>
<dbReference type="Gene3D" id="2.170.130.10">
    <property type="entry name" value="TonB-dependent receptor, plug domain"/>
    <property type="match status" value="1"/>
</dbReference>
<dbReference type="InterPro" id="IPR023997">
    <property type="entry name" value="TonB-dep_OMP_SusC/RagA_CS"/>
</dbReference>
<reference evidence="10 11" key="1">
    <citation type="submission" date="2017-02" db="EMBL/GenBank/DDBJ databases">
        <authorList>
            <person name="Peterson S.W."/>
        </authorList>
    </citation>
    <scope>NUCLEOTIDE SEQUENCE [LARGE SCALE GENOMIC DNA]</scope>
    <source>
        <strain evidence="10 11">DSM 22335</strain>
    </source>
</reference>
<evidence type="ECO:0000256" key="7">
    <source>
        <dbReference type="PROSITE-ProRule" id="PRU01360"/>
    </source>
</evidence>
<comment type="subcellular location">
    <subcellularLocation>
        <location evidence="1 7">Cell outer membrane</location>
        <topology evidence="1 7">Multi-pass membrane protein</topology>
    </subcellularLocation>
</comment>
<dbReference type="STRING" id="413434.SAMN04488132_103384"/>
<dbReference type="Gene3D" id="2.40.170.20">
    <property type="entry name" value="TonB-dependent receptor, beta-barrel domain"/>
    <property type="match status" value="1"/>
</dbReference>
<evidence type="ECO:0000256" key="3">
    <source>
        <dbReference type="ARBA" id="ARBA00022452"/>
    </source>
</evidence>
<keyword evidence="5 7" id="KW-0472">Membrane</keyword>
<organism evidence="10 11">
    <name type="scientific">Sediminibacterium ginsengisoli</name>
    <dbReference type="NCBI Taxonomy" id="413434"/>
    <lineage>
        <taxon>Bacteria</taxon>
        <taxon>Pseudomonadati</taxon>
        <taxon>Bacteroidota</taxon>
        <taxon>Chitinophagia</taxon>
        <taxon>Chitinophagales</taxon>
        <taxon>Chitinophagaceae</taxon>
        <taxon>Sediminibacterium</taxon>
    </lineage>
</organism>
<dbReference type="SUPFAM" id="SSF49464">
    <property type="entry name" value="Carboxypeptidase regulatory domain-like"/>
    <property type="match status" value="1"/>
</dbReference>
<dbReference type="InterPro" id="IPR036942">
    <property type="entry name" value="Beta-barrel_TonB_sf"/>
</dbReference>
<evidence type="ECO:0000256" key="8">
    <source>
        <dbReference type="SAM" id="SignalP"/>
    </source>
</evidence>
<dbReference type="InterPro" id="IPR039426">
    <property type="entry name" value="TonB-dep_rcpt-like"/>
</dbReference>
<dbReference type="Proteomes" id="UP000190888">
    <property type="component" value="Unassembled WGS sequence"/>
</dbReference>
<keyword evidence="8" id="KW-0732">Signal</keyword>
<dbReference type="Pfam" id="PF13715">
    <property type="entry name" value="CarbopepD_reg_2"/>
    <property type="match status" value="1"/>
</dbReference>
<keyword evidence="6 7" id="KW-0998">Cell outer membrane</keyword>
<gene>
    <name evidence="10" type="ORF">SAMN04488132_103384</name>
</gene>
<proteinExistence type="inferred from homology"/>
<evidence type="ECO:0000313" key="11">
    <source>
        <dbReference type="Proteomes" id="UP000190888"/>
    </source>
</evidence>
<dbReference type="NCBIfam" id="TIGR04056">
    <property type="entry name" value="OMP_RagA_SusC"/>
    <property type="match status" value="1"/>
</dbReference>
<comment type="similarity">
    <text evidence="7">Belongs to the TonB-dependent receptor family.</text>
</comment>
<dbReference type="NCBIfam" id="TIGR04057">
    <property type="entry name" value="SusC_RagA_signa"/>
    <property type="match status" value="1"/>
</dbReference>
<dbReference type="Pfam" id="PF07715">
    <property type="entry name" value="Plug"/>
    <property type="match status" value="1"/>
</dbReference>
<dbReference type="OrthoDB" id="9768177at2"/>
<feature type="chain" id="PRO_5012074910" evidence="8">
    <location>
        <begin position="20"/>
        <end position="1069"/>
    </location>
</feature>
<dbReference type="InterPro" id="IPR037066">
    <property type="entry name" value="Plug_dom_sf"/>
</dbReference>
<sequence>MKITSIVCLFLLLMGTARSQSTVRGHVRDATNDRPIENVQLHFSVSGKQTISKQDGSFTILLTVPADTLVVTQLNYKTRRIPVRLPFSGSLSITLEPDMSNLEEVIVNTGYQQLPKERATGSFAVVNRSLYNQQVSTDVLSRLDGVANGFIADKKTQQGGVNYTIRGLSTIQGPRQPLIVLDNFPYEGDINNINPNDVESVTLLKDAAAASIWGSRAGNGVIVITTRKSRLNQPLSVEFNANFTFAGKTDLGAIRRIGSPDYIDVERFLYDKGYYASNISSSSRPGLSPVIEILLKKTAGTLSSVQADAQLNALKSIDVRNDFNKYVYQQATRQQYAVTLKGGSNNMAWLLSAGYDKNLTDLAASYTRANLRWESNYRVAKNTMINAGIYLTQSNTGSGRNGYLDISGAGAYKLYPYAQLADNNGNALTIDKLRRSYTDTAGGGRLLDWNYYPLNDYRYNTTSTPAQDVLINLAIQHKLFAGLTADIKYQYEKQQSNQSLLQGLNSYAARDLINRYTQINYVTGDVVNRVPIGAILTNNNSQTESHSIRGQLGFDRSWNEHAVTLLAGAEYRQTDLTGSFFRTYGYDEQLMVAGNVDPTTAYPDFVTGTKSFIGTTNVFSGRYNRFISFFGNGAYTYKGKYTISGSLRKDASNMFGVNTNEKWTPLFSSGITWDVSRESFYRLKALPYLKFRLTYGSSGNADQSKSSVLTIAYSGASPYTQTQYAVIGQYPNPELRWEKVNMLNAGVDFRLKSERLSGTIEYYVKQGRDLFGADQIDYTTGVGTSIIKNAANMTVKGLDIELSSLNTTGKIKWSTTLNFSYNEDKITKLFLSNKQGSAFVGGPGLLSLTRVEGNPVYGIYSYRWAGLDPANGDPMGYLNGQVSKNYTNLTGAATQLSDIVYNGRALPAVFGAIRNTLTYRAFSLSANITYKFNYYFKKESINYSQLFSTGTGHSDYEKRWQQPGDELKTDVISMPYPSNSARDAFYNGSEILVRKGDHIRLQYISLSYEFKKGAGLPLPFQRLQCYMTMNNIGILWRANKDGLDPDYHTATTAVPPPPMSLSLGLRVAF</sequence>
<keyword evidence="11" id="KW-1185">Reference proteome</keyword>
<dbReference type="InterPro" id="IPR008969">
    <property type="entry name" value="CarboxyPept-like_regulatory"/>
</dbReference>
<dbReference type="InterPro" id="IPR012910">
    <property type="entry name" value="Plug_dom"/>
</dbReference>
<dbReference type="GO" id="GO:0009279">
    <property type="term" value="C:cell outer membrane"/>
    <property type="evidence" value="ECO:0007669"/>
    <property type="project" value="UniProtKB-SubCell"/>
</dbReference>
<evidence type="ECO:0000256" key="6">
    <source>
        <dbReference type="ARBA" id="ARBA00023237"/>
    </source>
</evidence>
<dbReference type="InterPro" id="IPR023996">
    <property type="entry name" value="TonB-dep_OMP_SusC/RagA"/>
</dbReference>
<keyword evidence="2 7" id="KW-0813">Transport</keyword>
<dbReference type="RefSeq" id="WP_078830849.1">
    <property type="nucleotide sequence ID" value="NZ_FUWH01000003.1"/>
</dbReference>
<keyword evidence="3 7" id="KW-1134">Transmembrane beta strand</keyword>
<evidence type="ECO:0000313" key="10">
    <source>
        <dbReference type="EMBL" id="SJZ66123.1"/>
    </source>
</evidence>
<keyword evidence="4 7" id="KW-0812">Transmembrane</keyword>
<evidence type="ECO:0000256" key="2">
    <source>
        <dbReference type="ARBA" id="ARBA00022448"/>
    </source>
</evidence>
<evidence type="ECO:0000256" key="1">
    <source>
        <dbReference type="ARBA" id="ARBA00004571"/>
    </source>
</evidence>
<accession>A0A1T4MGT4</accession>
<dbReference type="PROSITE" id="PS52016">
    <property type="entry name" value="TONB_DEPENDENT_REC_3"/>
    <property type="match status" value="1"/>
</dbReference>
<evidence type="ECO:0000259" key="9">
    <source>
        <dbReference type="Pfam" id="PF07715"/>
    </source>
</evidence>
<name>A0A1T4MGT4_9BACT</name>
<feature type="domain" description="TonB-dependent receptor plug" evidence="9">
    <location>
        <begin position="116"/>
        <end position="221"/>
    </location>
</feature>
<dbReference type="EMBL" id="FUWH01000003">
    <property type="protein sequence ID" value="SJZ66123.1"/>
    <property type="molecule type" value="Genomic_DNA"/>
</dbReference>
<feature type="signal peptide" evidence="8">
    <location>
        <begin position="1"/>
        <end position="19"/>
    </location>
</feature>
<dbReference type="AlphaFoldDB" id="A0A1T4MGT4"/>
<evidence type="ECO:0000256" key="5">
    <source>
        <dbReference type="ARBA" id="ARBA00023136"/>
    </source>
</evidence>
<dbReference type="SUPFAM" id="SSF56935">
    <property type="entry name" value="Porins"/>
    <property type="match status" value="1"/>
</dbReference>